<dbReference type="EMBL" id="SDAM02000550">
    <property type="protein sequence ID" value="KAH6824027.1"/>
    <property type="molecule type" value="Genomic_DNA"/>
</dbReference>
<feature type="compositionally biased region" description="Polar residues" evidence="1">
    <location>
        <begin position="147"/>
        <end position="156"/>
    </location>
</feature>
<dbReference type="CDD" id="cd11650">
    <property type="entry name" value="AT4G37440_like"/>
    <property type="match status" value="1"/>
</dbReference>
<sequence>MEEYGDFAKQLEDEIMNCTSEKKVGKGFVERTEKIHRNSNKEVDIMECSEHSDTTECSSSFDDSDCGDEGVDDTLGNSEVLSGFHGGNESALNFDGSGKLFPVRKKLSAQWRSFIHPLMWRCKWVELKIKKLEAQAQKYDTKLQGYSQKNPVQSEKSTLEGHGLNSPTLPQRSEVLRRKKRRRAEATYDVESYMSHHNLFSYYERRSYIRDISHNVLKNPADAPKEVNNGVELGNEEVFCVEAGSCDKFVEDALRKIELLHSRVLKLKSRAGEVVSEHAGKLSSADALNPPISLSLPPSMMYQMPVETYLVSQLMSEYNFGGLLLPESAVPSNGEVVTDANGSKNLDHLASAYEEDEYDEEILIDNLRVHNELRYLEEVKIHSFQRPWVLKDALGSTSIPQPPKTTDDQPRRLSSNLANALKSISKSGRRKG</sequence>
<proteinExistence type="predicted"/>
<keyword evidence="3" id="KW-1185">Reference proteome</keyword>
<evidence type="ECO:0000313" key="3">
    <source>
        <dbReference type="Proteomes" id="UP001190926"/>
    </source>
</evidence>
<feature type="region of interest" description="Disordered" evidence="1">
    <location>
        <begin position="147"/>
        <end position="180"/>
    </location>
</feature>
<protein>
    <submittedName>
        <fullName evidence="2">Uncharacterized protein</fullName>
    </submittedName>
</protein>
<organism evidence="2 3">
    <name type="scientific">Perilla frutescens var. hirtella</name>
    <name type="common">Perilla citriodora</name>
    <name type="synonym">Perilla setoyensis</name>
    <dbReference type="NCBI Taxonomy" id="608512"/>
    <lineage>
        <taxon>Eukaryota</taxon>
        <taxon>Viridiplantae</taxon>
        <taxon>Streptophyta</taxon>
        <taxon>Embryophyta</taxon>
        <taxon>Tracheophyta</taxon>
        <taxon>Spermatophyta</taxon>
        <taxon>Magnoliopsida</taxon>
        <taxon>eudicotyledons</taxon>
        <taxon>Gunneridae</taxon>
        <taxon>Pentapetalae</taxon>
        <taxon>asterids</taxon>
        <taxon>lamiids</taxon>
        <taxon>Lamiales</taxon>
        <taxon>Lamiaceae</taxon>
        <taxon>Nepetoideae</taxon>
        <taxon>Elsholtzieae</taxon>
        <taxon>Perilla</taxon>
    </lineage>
</organism>
<feature type="region of interest" description="Disordered" evidence="1">
    <location>
        <begin position="395"/>
        <end position="432"/>
    </location>
</feature>
<dbReference type="PANTHER" id="PTHR34057">
    <property type="entry name" value="ELONGATION FACTOR"/>
    <property type="match status" value="1"/>
</dbReference>
<dbReference type="PANTHER" id="PTHR34057:SF10">
    <property type="entry name" value="TRANSPOSASE, PTTA_EN_SPM, PLANT"/>
    <property type="match status" value="1"/>
</dbReference>
<accession>A0AAD4IYN0</accession>
<dbReference type="InterPro" id="IPR038745">
    <property type="entry name" value="AT4G37440-like"/>
</dbReference>
<name>A0AAD4IYN0_PERFH</name>
<comment type="caution">
    <text evidence="2">The sequence shown here is derived from an EMBL/GenBank/DDBJ whole genome shotgun (WGS) entry which is preliminary data.</text>
</comment>
<dbReference type="AlphaFoldDB" id="A0AAD4IYN0"/>
<evidence type="ECO:0000313" key="2">
    <source>
        <dbReference type="EMBL" id="KAH6824027.1"/>
    </source>
</evidence>
<reference evidence="2 3" key="1">
    <citation type="journal article" date="2021" name="Nat. Commun.">
        <title>Incipient diploidization of the medicinal plant Perilla within 10,000 years.</title>
        <authorList>
            <person name="Zhang Y."/>
            <person name="Shen Q."/>
            <person name="Leng L."/>
            <person name="Zhang D."/>
            <person name="Chen S."/>
            <person name="Shi Y."/>
            <person name="Ning Z."/>
            <person name="Chen S."/>
        </authorList>
    </citation>
    <scope>NUCLEOTIDE SEQUENCE [LARGE SCALE GENOMIC DNA]</scope>
    <source>
        <strain evidence="3">cv. PC099</strain>
    </source>
</reference>
<gene>
    <name evidence="2" type="ORF">C2S53_000093</name>
</gene>
<feature type="compositionally biased region" description="Polar residues" evidence="1">
    <location>
        <begin position="412"/>
        <end position="426"/>
    </location>
</feature>
<dbReference type="Proteomes" id="UP001190926">
    <property type="component" value="Unassembled WGS sequence"/>
</dbReference>
<evidence type="ECO:0000256" key="1">
    <source>
        <dbReference type="SAM" id="MobiDB-lite"/>
    </source>
</evidence>